<sequence length="185" mass="20785">MPVPLAPYPTPPVPYTPPANGILQVPLVHRASLCVLDVETFCSIQLEQPPYAVLFAMQSQVHRNGPVGLWRLPHLTYVHPWSNKCTMFLLSHRKSSLGRMLLMYQYGARSVKCAVCNFVTSVGGYSWEPIAVEISLDGNLTPLFPHILESSLNKRYRTEVQWLKLPQSPASVLHITISPKRLQLS</sequence>
<feature type="domain" description="Zinc finger LSD1-type" evidence="1">
    <location>
        <begin position="99"/>
        <end position="119"/>
    </location>
</feature>
<evidence type="ECO:0000259" key="1">
    <source>
        <dbReference type="Pfam" id="PF06943"/>
    </source>
</evidence>
<evidence type="ECO:0000313" key="3">
    <source>
        <dbReference type="Proteomes" id="UP000827721"/>
    </source>
</evidence>
<dbReference type="InterPro" id="IPR005735">
    <property type="entry name" value="Znf_LSD1"/>
</dbReference>
<dbReference type="EMBL" id="JAFEMO010000001">
    <property type="protein sequence ID" value="KAH7578648.1"/>
    <property type="molecule type" value="Genomic_DNA"/>
</dbReference>
<comment type="caution">
    <text evidence="2">The sequence shown here is derived from an EMBL/GenBank/DDBJ whole genome shotgun (WGS) entry which is preliminary data.</text>
</comment>
<dbReference type="Pfam" id="PF06943">
    <property type="entry name" value="zf-LSD1"/>
    <property type="match status" value="1"/>
</dbReference>
<keyword evidence="3" id="KW-1185">Reference proteome</keyword>
<protein>
    <recommendedName>
        <fullName evidence="1">Zinc finger LSD1-type domain-containing protein</fullName>
    </recommendedName>
</protein>
<proteinExistence type="predicted"/>
<name>A0ABQ8IQ63_9ROSI</name>
<evidence type="ECO:0000313" key="2">
    <source>
        <dbReference type="EMBL" id="KAH7578648.1"/>
    </source>
</evidence>
<reference evidence="2 3" key="1">
    <citation type="submission" date="2021-02" db="EMBL/GenBank/DDBJ databases">
        <title>Plant Genome Project.</title>
        <authorList>
            <person name="Zhang R.-G."/>
        </authorList>
    </citation>
    <scope>NUCLEOTIDE SEQUENCE [LARGE SCALE GENOMIC DNA]</scope>
    <source>
        <tissue evidence="2">Leaves</tissue>
    </source>
</reference>
<organism evidence="2 3">
    <name type="scientific">Xanthoceras sorbifolium</name>
    <dbReference type="NCBI Taxonomy" id="99658"/>
    <lineage>
        <taxon>Eukaryota</taxon>
        <taxon>Viridiplantae</taxon>
        <taxon>Streptophyta</taxon>
        <taxon>Embryophyta</taxon>
        <taxon>Tracheophyta</taxon>
        <taxon>Spermatophyta</taxon>
        <taxon>Magnoliopsida</taxon>
        <taxon>eudicotyledons</taxon>
        <taxon>Gunneridae</taxon>
        <taxon>Pentapetalae</taxon>
        <taxon>rosids</taxon>
        <taxon>malvids</taxon>
        <taxon>Sapindales</taxon>
        <taxon>Sapindaceae</taxon>
        <taxon>Xanthoceroideae</taxon>
        <taxon>Xanthoceras</taxon>
    </lineage>
</organism>
<gene>
    <name evidence="2" type="ORF">JRO89_XS01G0410100</name>
</gene>
<accession>A0ABQ8IQ63</accession>
<dbReference type="NCBIfam" id="TIGR01053">
    <property type="entry name" value="LSD1"/>
    <property type="match status" value="1"/>
</dbReference>
<dbReference type="Proteomes" id="UP000827721">
    <property type="component" value="Unassembled WGS sequence"/>
</dbReference>